<dbReference type="AlphaFoldDB" id="A0AAN6NRP4"/>
<protein>
    <submittedName>
        <fullName evidence="2">Uncharacterized protein</fullName>
    </submittedName>
</protein>
<gene>
    <name evidence="2" type="ORF">QBC32DRAFT_317635</name>
</gene>
<organism evidence="2 3">
    <name type="scientific">Pseudoneurospora amorphoporcata</name>
    <dbReference type="NCBI Taxonomy" id="241081"/>
    <lineage>
        <taxon>Eukaryota</taxon>
        <taxon>Fungi</taxon>
        <taxon>Dikarya</taxon>
        <taxon>Ascomycota</taxon>
        <taxon>Pezizomycotina</taxon>
        <taxon>Sordariomycetes</taxon>
        <taxon>Sordariomycetidae</taxon>
        <taxon>Sordariales</taxon>
        <taxon>Sordariaceae</taxon>
        <taxon>Pseudoneurospora</taxon>
    </lineage>
</organism>
<feature type="region of interest" description="Disordered" evidence="1">
    <location>
        <begin position="67"/>
        <end position="108"/>
    </location>
</feature>
<evidence type="ECO:0000313" key="2">
    <source>
        <dbReference type="EMBL" id="KAK3948627.1"/>
    </source>
</evidence>
<feature type="region of interest" description="Disordered" evidence="1">
    <location>
        <begin position="149"/>
        <end position="169"/>
    </location>
</feature>
<feature type="compositionally biased region" description="Pro residues" evidence="1">
    <location>
        <begin position="159"/>
        <end position="169"/>
    </location>
</feature>
<sequence>MSAVTSSTADRNHGSSGPTARQLLGLGDNDGRGNHRNGPLPSYTVHVHNADKAACCKDTRTKLDLDTSNHEDDLGSSIMPATAARPSPTHHRNNDSAEGYRPEPNPTKILGQLQRMLGDEENKTNPPPYAEVQPERNLSFDREAWLATRPTIGNLTTPRPRPPPPPIPPAKIYNPFTEFCLRHNPLCWPCSDTRDKLPALEVFLNHVVNSNKPRYQGLNLLDENGKLPEGSVREKKKSLIVTNMCFVF</sequence>
<proteinExistence type="predicted"/>
<dbReference type="EMBL" id="MU859254">
    <property type="protein sequence ID" value="KAK3948627.1"/>
    <property type="molecule type" value="Genomic_DNA"/>
</dbReference>
<dbReference type="Proteomes" id="UP001303222">
    <property type="component" value="Unassembled WGS sequence"/>
</dbReference>
<feature type="compositionally biased region" description="Polar residues" evidence="1">
    <location>
        <begin position="1"/>
        <end position="19"/>
    </location>
</feature>
<evidence type="ECO:0000313" key="3">
    <source>
        <dbReference type="Proteomes" id="UP001303222"/>
    </source>
</evidence>
<reference evidence="2" key="2">
    <citation type="submission" date="2023-06" db="EMBL/GenBank/DDBJ databases">
        <authorList>
            <consortium name="Lawrence Berkeley National Laboratory"/>
            <person name="Mondo S.J."/>
            <person name="Hensen N."/>
            <person name="Bonometti L."/>
            <person name="Westerberg I."/>
            <person name="Brannstrom I.O."/>
            <person name="Guillou S."/>
            <person name="Cros-Aarteil S."/>
            <person name="Calhoun S."/>
            <person name="Haridas S."/>
            <person name="Kuo A."/>
            <person name="Pangilinan J."/>
            <person name="Riley R."/>
            <person name="Labutti K."/>
            <person name="Andreopoulos B."/>
            <person name="Lipzen A."/>
            <person name="Chen C."/>
            <person name="Yanf M."/>
            <person name="Daum C."/>
            <person name="Ng V."/>
            <person name="Clum A."/>
            <person name="Steindorff A."/>
            <person name="Ohm R."/>
            <person name="Martin F."/>
            <person name="Silar P."/>
            <person name="Natvig D."/>
            <person name="Lalanne C."/>
            <person name="Gautier V."/>
            <person name="Ament-Velasquez S.L."/>
            <person name="Kruys A."/>
            <person name="Hutchinson M.I."/>
            <person name="Powell A.J."/>
            <person name="Barry K."/>
            <person name="Miller A.N."/>
            <person name="Grigoriev I.V."/>
            <person name="Debuchy R."/>
            <person name="Gladieux P."/>
            <person name="Thoren M.H."/>
            <person name="Johannesson H."/>
        </authorList>
    </citation>
    <scope>NUCLEOTIDE SEQUENCE</scope>
    <source>
        <strain evidence="2">CBS 626.80</strain>
    </source>
</reference>
<feature type="region of interest" description="Disordered" evidence="1">
    <location>
        <begin position="1"/>
        <end position="44"/>
    </location>
</feature>
<reference evidence="2" key="1">
    <citation type="journal article" date="2023" name="Mol. Phylogenet. Evol.">
        <title>Genome-scale phylogeny and comparative genomics of the fungal order Sordariales.</title>
        <authorList>
            <person name="Hensen N."/>
            <person name="Bonometti L."/>
            <person name="Westerberg I."/>
            <person name="Brannstrom I.O."/>
            <person name="Guillou S."/>
            <person name="Cros-Aarteil S."/>
            <person name="Calhoun S."/>
            <person name="Haridas S."/>
            <person name="Kuo A."/>
            <person name="Mondo S."/>
            <person name="Pangilinan J."/>
            <person name="Riley R."/>
            <person name="LaButti K."/>
            <person name="Andreopoulos B."/>
            <person name="Lipzen A."/>
            <person name="Chen C."/>
            <person name="Yan M."/>
            <person name="Daum C."/>
            <person name="Ng V."/>
            <person name="Clum A."/>
            <person name="Steindorff A."/>
            <person name="Ohm R.A."/>
            <person name="Martin F."/>
            <person name="Silar P."/>
            <person name="Natvig D.O."/>
            <person name="Lalanne C."/>
            <person name="Gautier V."/>
            <person name="Ament-Velasquez S.L."/>
            <person name="Kruys A."/>
            <person name="Hutchinson M.I."/>
            <person name="Powell A.J."/>
            <person name="Barry K."/>
            <person name="Miller A.N."/>
            <person name="Grigoriev I.V."/>
            <person name="Debuchy R."/>
            <person name="Gladieux P."/>
            <person name="Hiltunen Thoren M."/>
            <person name="Johannesson H."/>
        </authorList>
    </citation>
    <scope>NUCLEOTIDE SEQUENCE</scope>
    <source>
        <strain evidence="2">CBS 626.80</strain>
    </source>
</reference>
<comment type="caution">
    <text evidence="2">The sequence shown here is derived from an EMBL/GenBank/DDBJ whole genome shotgun (WGS) entry which is preliminary data.</text>
</comment>
<feature type="compositionally biased region" description="Basic and acidic residues" evidence="1">
    <location>
        <begin position="92"/>
        <end position="101"/>
    </location>
</feature>
<evidence type="ECO:0000256" key="1">
    <source>
        <dbReference type="SAM" id="MobiDB-lite"/>
    </source>
</evidence>
<accession>A0AAN6NRP4</accession>
<name>A0AAN6NRP4_9PEZI</name>
<keyword evidence="3" id="KW-1185">Reference proteome</keyword>